<dbReference type="RefSeq" id="XP_060433575.1">
    <property type="nucleotide sequence ID" value="XM_060567167.1"/>
</dbReference>
<keyword evidence="3" id="KW-1185">Reference proteome</keyword>
<dbReference type="EMBL" id="JAHMHR010000007">
    <property type="protein sequence ID" value="KAK1689880.1"/>
    <property type="molecule type" value="Genomic_DNA"/>
</dbReference>
<sequence>MMDYSSITCFSQFQQHSHLIHIHFFSGSWLVVSLSSRQTGPINDSSRAGIIKGQELSGMEGHGGAAFSLGFQREKKKSATAPYPWSLLLAGLPPCPSLHHSRSYPPVQQQHQVRYPRRLTFGGLPLHALLALTPLSHTATATSMQQPPWHRSPRQISGAFFMPSSHRSGLFWWIFVIINILNWIQDTTCHRVQTAHSRTPHHSSRAKAPTAPPPPPPLHPTYSEERYLTVWSARSLPPHSLTQKSSSAYLKISNKKKNPPGP</sequence>
<evidence type="ECO:0000313" key="3">
    <source>
        <dbReference type="Proteomes" id="UP001224890"/>
    </source>
</evidence>
<organism evidence="2 3">
    <name type="scientific">Colletotrichum godetiae</name>
    <dbReference type="NCBI Taxonomy" id="1209918"/>
    <lineage>
        <taxon>Eukaryota</taxon>
        <taxon>Fungi</taxon>
        <taxon>Dikarya</taxon>
        <taxon>Ascomycota</taxon>
        <taxon>Pezizomycotina</taxon>
        <taxon>Sordariomycetes</taxon>
        <taxon>Hypocreomycetidae</taxon>
        <taxon>Glomerellales</taxon>
        <taxon>Glomerellaceae</taxon>
        <taxon>Colletotrichum</taxon>
        <taxon>Colletotrichum acutatum species complex</taxon>
    </lineage>
</organism>
<protein>
    <submittedName>
        <fullName evidence="2">Uncharacterized protein</fullName>
    </submittedName>
</protein>
<name>A0AAJ0AT44_9PEZI</name>
<evidence type="ECO:0000313" key="2">
    <source>
        <dbReference type="EMBL" id="KAK1689880.1"/>
    </source>
</evidence>
<evidence type="ECO:0000256" key="1">
    <source>
        <dbReference type="SAM" id="MobiDB-lite"/>
    </source>
</evidence>
<accession>A0AAJ0AT44</accession>
<feature type="compositionally biased region" description="Basic residues" evidence="1">
    <location>
        <begin position="253"/>
        <end position="262"/>
    </location>
</feature>
<feature type="compositionally biased region" description="Pro residues" evidence="1">
    <location>
        <begin position="210"/>
        <end position="219"/>
    </location>
</feature>
<feature type="region of interest" description="Disordered" evidence="1">
    <location>
        <begin position="194"/>
        <end position="222"/>
    </location>
</feature>
<dbReference type="GeneID" id="85451693"/>
<proteinExistence type="predicted"/>
<reference evidence="2" key="1">
    <citation type="submission" date="2021-06" db="EMBL/GenBank/DDBJ databases">
        <title>Comparative genomics, transcriptomics and evolutionary studies reveal genomic signatures of adaptation to plant cell wall in hemibiotrophic fungi.</title>
        <authorList>
            <consortium name="DOE Joint Genome Institute"/>
            <person name="Baroncelli R."/>
            <person name="Diaz J.F."/>
            <person name="Benocci T."/>
            <person name="Peng M."/>
            <person name="Battaglia E."/>
            <person name="Haridas S."/>
            <person name="Andreopoulos W."/>
            <person name="Labutti K."/>
            <person name="Pangilinan J."/>
            <person name="Floch G.L."/>
            <person name="Makela M.R."/>
            <person name="Henrissat B."/>
            <person name="Grigoriev I.V."/>
            <person name="Crouch J.A."/>
            <person name="De Vries R.P."/>
            <person name="Sukno S.A."/>
            <person name="Thon M.R."/>
        </authorList>
    </citation>
    <scope>NUCLEOTIDE SEQUENCE</scope>
    <source>
        <strain evidence="2">CBS 193.32</strain>
    </source>
</reference>
<feature type="region of interest" description="Disordered" evidence="1">
    <location>
        <begin position="239"/>
        <end position="262"/>
    </location>
</feature>
<dbReference type="Proteomes" id="UP001224890">
    <property type="component" value="Unassembled WGS sequence"/>
</dbReference>
<gene>
    <name evidence="2" type="ORF">BDP55DRAFT_381763</name>
</gene>
<dbReference type="AlphaFoldDB" id="A0AAJ0AT44"/>
<comment type="caution">
    <text evidence="2">The sequence shown here is derived from an EMBL/GenBank/DDBJ whole genome shotgun (WGS) entry which is preliminary data.</text>
</comment>